<evidence type="ECO:0000256" key="9">
    <source>
        <dbReference type="RuleBase" id="RU003624"/>
    </source>
</evidence>
<dbReference type="InterPro" id="IPR009019">
    <property type="entry name" value="KH_sf_prok-type"/>
</dbReference>
<name>A2IAV4_ASHYP</name>
<dbReference type="InterPro" id="IPR015946">
    <property type="entry name" value="KH_dom-like_a/b"/>
</dbReference>
<dbReference type="PROSITE" id="PS00548">
    <property type="entry name" value="RIBOSOMAL_S3"/>
    <property type="match status" value="1"/>
</dbReference>
<dbReference type="GO" id="GO:0006412">
    <property type="term" value="P:translation"/>
    <property type="evidence" value="ECO:0007669"/>
    <property type="project" value="UniProtKB-UniRule"/>
</dbReference>
<dbReference type="PROSITE" id="PS50823">
    <property type="entry name" value="KH_TYPE_2"/>
    <property type="match status" value="1"/>
</dbReference>
<comment type="similarity">
    <text evidence="1 8 9">Belongs to the universal ribosomal protein uS3 family.</text>
</comment>
<dbReference type="InterPro" id="IPR018280">
    <property type="entry name" value="Ribosomal_uS3_CS"/>
</dbReference>
<dbReference type="HAMAP" id="MF_01309_B">
    <property type="entry name" value="Ribosomal_uS3_B"/>
    <property type="match status" value="1"/>
</dbReference>
<dbReference type="AlphaFoldDB" id="A2IAV4"/>
<evidence type="ECO:0000313" key="12">
    <source>
        <dbReference type="EMBL" id="WYY26192.1"/>
    </source>
</evidence>
<dbReference type="SUPFAM" id="SSF54814">
    <property type="entry name" value="Prokaryotic type KH domain (KH-domain type II)"/>
    <property type="match status" value="1"/>
</dbReference>
<dbReference type="InterPro" id="IPR005704">
    <property type="entry name" value="Ribosomal_uS3_bac-typ"/>
</dbReference>
<comment type="function">
    <text evidence="6 8">Binds the lower part of the 30S subunit head. Binds mRNA in the 70S ribosome, positioning it for translation.</text>
</comment>
<sequence length="253" mass="28883">MGQKSNPNGLRLGIIRTWESKWYGEHKQVPALIVEDFRIRNLIKNHYPKVTISQIEIKRLKKSNDEFVEIELYTCKIGLVQGQENKNKINLIQKIEKLINKKVQINVFEVKAVNKIAVLVAQNIAMQLQQRAFYKAVQKNAMQKALRSGVKGIKIIITGRLGGAEKARQESVAMGVVPLNTLRADIDYAFEEAHTTYGVLGVKVIINHGEVLPNKTIADTRQIFAAQPNPYENRKNFNKRKFTEKKDFQKNTS</sequence>
<organism evidence="11">
    <name type="scientific">Ash yellows phytoplasma</name>
    <dbReference type="NCBI Taxonomy" id="35780"/>
    <lineage>
        <taxon>Bacteria</taxon>
        <taxon>Bacillati</taxon>
        <taxon>Mycoplasmatota</taxon>
        <taxon>Mollicutes</taxon>
        <taxon>Acholeplasmatales</taxon>
        <taxon>Acholeplasmataceae</taxon>
        <taxon>Candidatus Phytoplasma</taxon>
        <taxon>16SrVII (Ash yellows group)</taxon>
    </lineage>
</organism>
<dbReference type="Proteomes" id="UP001484199">
    <property type="component" value="Chromosome"/>
</dbReference>
<dbReference type="Pfam" id="PF00189">
    <property type="entry name" value="Ribosomal_S3_C"/>
    <property type="match status" value="1"/>
</dbReference>
<dbReference type="GO" id="GO:0003735">
    <property type="term" value="F:structural constituent of ribosome"/>
    <property type="evidence" value="ECO:0007669"/>
    <property type="project" value="InterPro"/>
</dbReference>
<gene>
    <name evidence="11" type="primary">rps3</name>
    <name evidence="8" type="synonym">rpsC</name>
    <name evidence="12" type="ORF">AshY1_00360</name>
</gene>
<reference evidence="12 13" key="2">
    <citation type="submission" date="2024-03" db="EMBL/GenBank/DDBJ databases">
        <title>The Complete Genome of 'Candidatus Phytoplasma fraxini' AshY1 from the Ash Yellows Group.</title>
        <authorList>
            <person name="Boehm J.W."/>
            <person name="Huettel B."/>
            <person name="Schneider B."/>
            <person name="Kube M."/>
        </authorList>
    </citation>
    <scope>NUCLEOTIDE SEQUENCE [LARGE SCALE GENOMIC DNA]</scope>
    <source>
        <strain evidence="12">AshY1</strain>
    </source>
</reference>
<proteinExistence type="inferred from homology"/>
<comment type="subunit">
    <text evidence="8">Part of the 30S ribosomal subunit. Forms a tight complex with proteins S10 and S14.</text>
</comment>
<dbReference type="InterPro" id="IPR004044">
    <property type="entry name" value="KH_dom_type_2"/>
</dbReference>
<evidence type="ECO:0000256" key="4">
    <source>
        <dbReference type="ARBA" id="ARBA00022980"/>
    </source>
</evidence>
<evidence type="ECO:0000256" key="6">
    <source>
        <dbReference type="ARBA" id="ARBA00024998"/>
    </source>
</evidence>
<dbReference type="InterPro" id="IPR001351">
    <property type="entry name" value="Ribosomal_uS3_C"/>
</dbReference>
<dbReference type="Gene3D" id="3.30.1140.32">
    <property type="entry name" value="Ribosomal protein S3, C-terminal domain"/>
    <property type="match status" value="1"/>
</dbReference>
<dbReference type="EMBL" id="CP146843">
    <property type="protein sequence ID" value="WYY26192.1"/>
    <property type="molecule type" value="Genomic_DNA"/>
</dbReference>
<keyword evidence="3 8" id="KW-0694">RNA-binding</keyword>
<evidence type="ECO:0000256" key="2">
    <source>
        <dbReference type="ARBA" id="ARBA00022730"/>
    </source>
</evidence>
<dbReference type="RefSeq" id="WP_341266602.1">
    <property type="nucleotide sequence ID" value="NZ_CP146843.1"/>
</dbReference>
<reference evidence="11" key="1">
    <citation type="journal article" date="2007" name="Int. J. Syst. Evol. Microbiol.">
        <title>Ribosomal protein gene-based phylogeny for finer differentiation and classification of phytoplasmas.</title>
        <authorList>
            <person name="Martini M."/>
            <person name="Lee I.M."/>
            <person name="Bottner K.D."/>
            <person name="Zhao Y."/>
            <person name="Botti S."/>
            <person name="Bertaccini A."/>
            <person name="Harrison N.A."/>
            <person name="Carraro L."/>
            <person name="Marcone C."/>
            <person name="Khan A.J."/>
            <person name="Osler R."/>
        </authorList>
    </citation>
    <scope>NUCLEOTIDE SEQUENCE</scope>
    <source>
        <strain evidence="11">AshY1</strain>
    </source>
</reference>
<evidence type="ECO:0000259" key="10">
    <source>
        <dbReference type="PROSITE" id="PS50823"/>
    </source>
</evidence>
<dbReference type="EMBL" id="EF183492">
    <property type="protein sequence ID" value="ABM55286.1"/>
    <property type="molecule type" value="Genomic_DNA"/>
</dbReference>
<evidence type="ECO:0000256" key="8">
    <source>
        <dbReference type="HAMAP-Rule" id="MF_01309"/>
    </source>
</evidence>
<evidence type="ECO:0000313" key="11">
    <source>
        <dbReference type="EMBL" id="ABM55286.1"/>
    </source>
</evidence>
<dbReference type="GO" id="GO:0019843">
    <property type="term" value="F:rRNA binding"/>
    <property type="evidence" value="ECO:0007669"/>
    <property type="project" value="UniProtKB-UniRule"/>
</dbReference>
<keyword evidence="4 8" id="KW-0689">Ribosomal protein</keyword>
<dbReference type="NCBIfam" id="TIGR01009">
    <property type="entry name" value="rpsC_bact"/>
    <property type="match status" value="1"/>
</dbReference>
<dbReference type="Gene3D" id="3.30.300.20">
    <property type="match status" value="1"/>
</dbReference>
<accession>A2IAV4</accession>
<dbReference type="GO" id="GO:0022627">
    <property type="term" value="C:cytosolic small ribosomal subunit"/>
    <property type="evidence" value="ECO:0007669"/>
    <property type="project" value="TreeGrafter"/>
</dbReference>
<dbReference type="PANTHER" id="PTHR11760:SF19">
    <property type="entry name" value="SMALL RIBOSOMAL SUBUNIT PROTEIN US3C"/>
    <property type="match status" value="1"/>
</dbReference>
<protein>
    <recommendedName>
        <fullName evidence="7 8">Small ribosomal subunit protein uS3</fullName>
    </recommendedName>
</protein>
<dbReference type="SUPFAM" id="SSF54821">
    <property type="entry name" value="Ribosomal protein S3 C-terminal domain"/>
    <property type="match status" value="1"/>
</dbReference>
<evidence type="ECO:0000256" key="5">
    <source>
        <dbReference type="ARBA" id="ARBA00023274"/>
    </source>
</evidence>
<dbReference type="InterPro" id="IPR057258">
    <property type="entry name" value="Ribosomal_uS3"/>
</dbReference>
<evidence type="ECO:0000313" key="13">
    <source>
        <dbReference type="Proteomes" id="UP001484199"/>
    </source>
</evidence>
<keyword evidence="2 8" id="KW-0699">rRNA-binding</keyword>
<dbReference type="CDD" id="cd02412">
    <property type="entry name" value="KH-II_30S_S3"/>
    <property type="match status" value="1"/>
</dbReference>
<evidence type="ECO:0000256" key="1">
    <source>
        <dbReference type="ARBA" id="ARBA00010761"/>
    </source>
</evidence>
<dbReference type="PANTHER" id="PTHR11760">
    <property type="entry name" value="30S/40S RIBOSOMAL PROTEIN S3"/>
    <property type="match status" value="1"/>
</dbReference>
<dbReference type="InterPro" id="IPR036419">
    <property type="entry name" value="Ribosomal_S3_C_sf"/>
</dbReference>
<evidence type="ECO:0000256" key="3">
    <source>
        <dbReference type="ARBA" id="ARBA00022884"/>
    </source>
</evidence>
<feature type="domain" description="KH type-2" evidence="10">
    <location>
        <begin position="39"/>
        <end position="111"/>
    </location>
</feature>
<keyword evidence="5 8" id="KW-0687">Ribonucleoprotein</keyword>
<dbReference type="GO" id="GO:0003729">
    <property type="term" value="F:mRNA binding"/>
    <property type="evidence" value="ECO:0007669"/>
    <property type="project" value="UniProtKB-UniRule"/>
</dbReference>
<evidence type="ECO:0000256" key="7">
    <source>
        <dbReference type="ARBA" id="ARBA00035257"/>
    </source>
</evidence>
<keyword evidence="13" id="KW-1185">Reference proteome</keyword>